<dbReference type="AlphaFoldDB" id="A0A9N9JGG5"/>
<gene>
    <name evidence="2" type="ORF">CPELLU_LOCUS16399</name>
</gene>
<keyword evidence="3" id="KW-1185">Reference proteome</keyword>
<dbReference type="Proteomes" id="UP000789759">
    <property type="component" value="Unassembled WGS sequence"/>
</dbReference>
<evidence type="ECO:0000313" key="2">
    <source>
        <dbReference type="EMBL" id="CAG8781218.1"/>
    </source>
</evidence>
<evidence type="ECO:0000313" key="3">
    <source>
        <dbReference type="Proteomes" id="UP000789759"/>
    </source>
</evidence>
<reference evidence="2" key="1">
    <citation type="submission" date="2021-06" db="EMBL/GenBank/DDBJ databases">
        <authorList>
            <person name="Kallberg Y."/>
            <person name="Tangrot J."/>
            <person name="Rosling A."/>
        </authorList>
    </citation>
    <scope>NUCLEOTIDE SEQUENCE</scope>
    <source>
        <strain evidence="2">FL966</strain>
    </source>
</reference>
<accession>A0A9N9JGG5</accession>
<feature type="region of interest" description="Disordered" evidence="1">
    <location>
        <begin position="1"/>
        <end position="20"/>
    </location>
</feature>
<evidence type="ECO:0000256" key="1">
    <source>
        <dbReference type="SAM" id="MobiDB-lite"/>
    </source>
</evidence>
<name>A0A9N9JGG5_9GLOM</name>
<dbReference type="EMBL" id="CAJVQA010024127">
    <property type="protein sequence ID" value="CAG8781218.1"/>
    <property type="molecule type" value="Genomic_DNA"/>
</dbReference>
<sequence length="53" mass="6121">MENPVTNKPQERPIGAKNKVQGQYEETYPLLKVLKEDKNNVEYAIKLAIIVKH</sequence>
<feature type="non-terminal residue" evidence="2">
    <location>
        <position position="53"/>
    </location>
</feature>
<comment type="caution">
    <text evidence="2">The sequence shown here is derived from an EMBL/GenBank/DDBJ whole genome shotgun (WGS) entry which is preliminary data.</text>
</comment>
<proteinExistence type="predicted"/>
<organism evidence="2 3">
    <name type="scientific">Cetraspora pellucida</name>
    <dbReference type="NCBI Taxonomy" id="1433469"/>
    <lineage>
        <taxon>Eukaryota</taxon>
        <taxon>Fungi</taxon>
        <taxon>Fungi incertae sedis</taxon>
        <taxon>Mucoromycota</taxon>
        <taxon>Glomeromycotina</taxon>
        <taxon>Glomeromycetes</taxon>
        <taxon>Diversisporales</taxon>
        <taxon>Gigasporaceae</taxon>
        <taxon>Cetraspora</taxon>
    </lineage>
</organism>
<protein>
    <submittedName>
        <fullName evidence="2">886_t:CDS:1</fullName>
    </submittedName>
</protein>